<dbReference type="PaxDb" id="30732-ENSOMEP00000025271"/>
<organism evidence="11 12">
    <name type="scientific">Oryzias melastigma</name>
    <name type="common">Marine medaka</name>
    <dbReference type="NCBI Taxonomy" id="30732"/>
    <lineage>
        <taxon>Eukaryota</taxon>
        <taxon>Metazoa</taxon>
        <taxon>Chordata</taxon>
        <taxon>Craniata</taxon>
        <taxon>Vertebrata</taxon>
        <taxon>Euteleostomi</taxon>
        <taxon>Actinopterygii</taxon>
        <taxon>Neopterygii</taxon>
        <taxon>Teleostei</taxon>
        <taxon>Neoteleostei</taxon>
        <taxon>Acanthomorphata</taxon>
        <taxon>Ovalentaria</taxon>
        <taxon>Atherinomorphae</taxon>
        <taxon>Beloniformes</taxon>
        <taxon>Adrianichthyidae</taxon>
        <taxon>Oryziinae</taxon>
        <taxon>Oryzias</taxon>
    </lineage>
</organism>
<dbReference type="OMA" id="QTHTWIV"/>
<keyword evidence="6" id="KW-0206">Cytoskeleton</keyword>
<evidence type="ECO:0000256" key="4">
    <source>
        <dbReference type="ARBA" id="ARBA00022737"/>
    </source>
</evidence>
<keyword evidence="7" id="KW-0966">Cell projection</keyword>
<evidence type="ECO:0000256" key="1">
    <source>
        <dbReference type="ARBA" id="ARBA00004430"/>
    </source>
</evidence>
<evidence type="ECO:0000256" key="9">
    <source>
        <dbReference type="ARBA" id="ARBA00023662"/>
    </source>
</evidence>
<comment type="subcellular location">
    <subcellularLocation>
        <location evidence="1">Cytoplasm</location>
        <location evidence="1">Cytoskeleton</location>
        <location evidence="1">Cilium axoneme</location>
    </subcellularLocation>
</comment>
<dbReference type="InterPro" id="IPR015943">
    <property type="entry name" value="WD40/YVTN_repeat-like_dom_sf"/>
</dbReference>
<keyword evidence="10" id="KW-1133">Transmembrane helix</keyword>
<comment type="similarity">
    <text evidence="8">Belongs to the CFAP43 family.</text>
</comment>
<evidence type="ECO:0000256" key="10">
    <source>
        <dbReference type="SAM" id="Phobius"/>
    </source>
</evidence>
<evidence type="ECO:0000256" key="8">
    <source>
        <dbReference type="ARBA" id="ARBA00023605"/>
    </source>
</evidence>
<dbReference type="GO" id="GO:0005930">
    <property type="term" value="C:axoneme"/>
    <property type="evidence" value="ECO:0007669"/>
    <property type="project" value="UniProtKB-SubCell"/>
</dbReference>
<evidence type="ECO:0000313" key="12">
    <source>
        <dbReference type="Proteomes" id="UP000261560"/>
    </source>
</evidence>
<dbReference type="GO" id="GO:0007288">
    <property type="term" value="P:sperm axoneme assembly"/>
    <property type="evidence" value="ECO:0007669"/>
    <property type="project" value="TreeGrafter"/>
</dbReference>
<accession>A0A3B3D603</accession>
<keyword evidence="10" id="KW-0472">Membrane</keyword>
<keyword evidence="10" id="KW-0812">Transmembrane</keyword>
<dbReference type="GeneTree" id="ENSGT00530000064714"/>
<dbReference type="AlphaFoldDB" id="A0A3B3D603"/>
<keyword evidence="12" id="KW-1185">Reference proteome</keyword>
<reference evidence="11" key="1">
    <citation type="submission" date="2025-08" db="UniProtKB">
        <authorList>
            <consortium name="Ensembl"/>
        </authorList>
    </citation>
    <scope>IDENTIFICATION</scope>
</reference>
<dbReference type="STRING" id="30732.ENSOMEP00000025271"/>
<dbReference type="Proteomes" id="UP000261560">
    <property type="component" value="Unplaced"/>
</dbReference>
<keyword evidence="4" id="KW-0677">Repeat</keyword>
<keyword evidence="5" id="KW-0175">Coiled coil</keyword>
<dbReference type="Ensembl" id="ENSOMET00000007539.1">
    <property type="protein sequence ID" value="ENSOMEP00000025271.1"/>
    <property type="gene ID" value="ENSOMEG00000006410.1"/>
</dbReference>
<evidence type="ECO:0000256" key="6">
    <source>
        <dbReference type="ARBA" id="ARBA00023212"/>
    </source>
</evidence>
<dbReference type="InterPro" id="IPR036322">
    <property type="entry name" value="WD40_repeat_dom_sf"/>
</dbReference>
<dbReference type="SUPFAM" id="SSF50978">
    <property type="entry name" value="WD40 repeat-like"/>
    <property type="match status" value="1"/>
</dbReference>
<dbReference type="Gene3D" id="2.130.10.10">
    <property type="entry name" value="YVTN repeat-like/Quinoprotein amine dehydrogenase"/>
    <property type="match status" value="1"/>
</dbReference>
<dbReference type="PANTHER" id="PTHR14885">
    <property type="entry name" value="CILIA- AND FLAGELLA-ASSOCIATED PROTEIN 43-RELATED"/>
    <property type="match status" value="1"/>
</dbReference>
<name>A0A3B3D603_ORYME</name>
<dbReference type="PANTHER" id="PTHR14885:SF1">
    <property type="entry name" value="CILIA- AND FLAGELLA-ASSOCIATED PROTEIN 43"/>
    <property type="match status" value="1"/>
</dbReference>
<sequence>LCFSVIFAFSEQKLSPSIFVYKFPELALKNELKGTAKLKYTCLTLSDSGPFLGCCSSLPDYTLTVWNWEKAEPICKQAGVGRDIISLVFNPWNWLQLCALSSTSVIVWHIEKSDSITALKPRVVKLPETDGSFAERPSYASYTVQHRTTEVPGSNFCEMFLRKKHCFGNCCHVFTQTTLLTSSTVTPSAVCWTPTSEIYVGCVEGFLLHVDPENLSVSILYNPKGIRNLVAFVELVKLILYFNLYHGYNMKYKVYIYSPQGEIYAFNPEQSEEIVKVLDIFSGNFLAAEFLNTDRNICVVTSLACCPAAHYAAVGTAAGSVLFVDLNVYEKPRVVHQVQLYHTAVLHVVYVSSLLSFICLMQKRLPINKSKTHKVKKKLPMG</sequence>
<evidence type="ECO:0000256" key="2">
    <source>
        <dbReference type="ARBA" id="ARBA00022490"/>
    </source>
</evidence>
<evidence type="ECO:0000256" key="7">
    <source>
        <dbReference type="ARBA" id="ARBA00023273"/>
    </source>
</evidence>
<feature type="transmembrane region" description="Helical" evidence="10">
    <location>
        <begin position="340"/>
        <end position="361"/>
    </location>
</feature>
<evidence type="ECO:0000256" key="3">
    <source>
        <dbReference type="ARBA" id="ARBA00022574"/>
    </source>
</evidence>
<reference evidence="11" key="2">
    <citation type="submission" date="2025-09" db="UniProtKB">
        <authorList>
            <consortium name="Ensembl"/>
        </authorList>
    </citation>
    <scope>IDENTIFICATION</scope>
</reference>
<evidence type="ECO:0000313" key="11">
    <source>
        <dbReference type="Ensembl" id="ENSOMEP00000025271.1"/>
    </source>
</evidence>
<proteinExistence type="inferred from homology"/>
<keyword evidence="3" id="KW-0853">WD repeat</keyword>
<protein>
    <recommendedName>
        <fullName evidence="9">Cilia- and flagella-associated protein 43</fullName>
    </recommendedName>
</protein>
<keyword evidence="2" id="KW-0963">Cytoplasm</keyword>
<evidence type="ECO:0000256" key="5">
    <source>
        <dbReference type="ARBA" id="ARBA00023054"/>
    </source>
</evidence>